<reference evidence="3" key="1">
    <citation type="journal article" date="2021" name="Nat. Microbiol.">
        <title>Cocultivation of an ultrasmall environmental parasitic bacterium with lytic ability against bacteria associated with wastewater foams.</title>
        <authorList>
            <person name="Batinovic S."/>
            <person name="Rose J.J.A."/>
            <person name="Ratcliffe J."/>
            <person name="Seviour R.J."/>
            <person name="Petrovski S."/>
        </authorList>
    </citation>
    <scope>NUCLEOTIDE SEQUENCE</scope>
    <source>
        <strain evidence="3">JR1</strain>
    </source>
</reference>
<evidence type="ECO:0000313" key="4">
    <source>
        <dbReference type="Proteomes" id="UP001059824"/>
    </source>
</evidence>
<organism evidence="3 4">
    <name type="scientific">Candidatus Mycosynbacter amalyticus</name>
    <dbReference type="NCBI Taxonomy" id="2665156"/>
    <lineage>
        <taxon>Bacteria</taxon>
        <taxon>Candidatus Saccharimonadota</taxon>
        <taxon>Candidatus Saccharimonadota incertae sedis</taxon>
        <taxon>Candidatus Mycosynbacter</taxon>
    </lineage>
</organism>
<dbReference type="AlphaFoldDB" id="A0A857MKN2"/>
<evidence type="ECO:0000313" key="3">
    <source>
        <dbReference type="EMBL" id="QHN42315.1"/>
    </source>
</evidence>
<feature type="compositionally biased region" description="Pro residues" evidence="1">
    <location>
        <begin position="9"/>
        <end position="20"/>
    </location>
</feature>
<dbReference type="KEGG" id="mama:GII36_00370"/>
<feature type="transmembrane region" description="Helical" evidence="2">
    <location>
        <begin position="96"/>
        <end position="114"/>
    </location>
</feature>
<dbReference type="EMBL" id="CP045921">
    <property type="protein sequence ID" value="QHN42315.1"/>
    <property type="molecule type" value="Genomic_DNA"/>
</dbReference>
<feature type="compositionally biased region" description="Polar residues" evidence="1">
    <location>
        <begin position="37"/>
        <end position="50"/>
    </location>
</feature>
<name>A0A857MKN2_9BACT</name>
<dbReference type="RefSeq" id="WP_260763573.1">
    <property type="nucleotide sequence ID" value="NZ_CP045921.1"/>
</dbReference>
<feature type="transmembrane region" description="Helical" evidence="2">
    <location>
        <begin position="120"/>
        <end position="138"/>
    </location>
</feature>
<gene>
    <name evidence="3" type="ORF">GII36_00370</name>
</gene>
<keyword evidence="4" id="KW-1185">Reference proteome</keyword>
<feature type="region of interest" description="Disordered" evidence="1">
    <location>
        <begin position="1"/>
        <end position="50"/>
    </location>
</feature>
<keyword evidence="2" id="KW-0812">Transmembrane</keyword>
<evidence type="ECO:0000256" key="2">
    <source>
        <dbReference type="SAM" id="Phobius"/>
    </source>
</evidence>
<accession>A0A857MKN2</accession>
<sequence>MQPQTPQAPQVPTPEQPPQPQVVEPQPVAMPQAVEPASQQSQFADETAQRQTPMVTVSMGEVAMGETVDGPERQNAEVGVVEWQAQEYITTDKNPIWYAGLGVFVVVAIALDVFVLKTYFTVSLLAIVIAVVLIVMHIRPARMINYRLDGEGLRVDDVLYPIAEYKSFGVLHDGKENTIHLIPVKRFKPSLQVYFPVEVGESIVDSLGARLPMEELHLDFVDRIVHLFRL</sequence>
<protein>
    <submittedName>
        <fullName evidence="3">Uncharacterized protein</fullName>
    </submittedName>
</protein>
<feature type="compositionally biased region" description="Low complexity" evidence="1">
    <location>
        <begin position="21"/>
        <end position="34"/>
    </location>
</feature>
<keyword evidence="2" id="KW-0472">Membrane</keyword>
<proteinExistence type="predicted"/>
<dbReference type="Proteomes" id="UP001059824">
    <property type="component" value="Chromosome"/>
</dbReference>
<evidence type="ECO:0000256" key="1">
    <source>
        <dbReference type="SAM" id="MobiDB-lite"/>
    </source>
</evidence>
<keyword evidence="2" id="KW-1133">Transmembrane helix</keyword>